<dbReference type="PROSITE" id="PS50927">
    <property type="entry name" value="BULB_LECTIN"/>
    <property type="match status" value="1"/>
</dbReference>
<dbReference type="SMART" id="SM00473">
    <property type="entry name" value="PAN_AP"/>
    <property type="match status" value="1"/>
</dbReference>
<dbReference type="CDD" id="cd00028">
    <property type="entry name" value="B_lectin"/>
    <property type="match status" value="1"/>
</dbReference>
<reference evidence="11" key="1">
    <citation type="journal article" date="2023" name="Nat. Commun.">
        <title>Diploid and tetraploid genomes of Acorus and the evolution of monocots.</title>
        <authorList>
            <person name="Ma L."/>
            <person name="Liu K.W."/>
            <person name="Li Z."/>
            <person name="Hsiao Y.Y."/>
            <person name="Qi Y."/>
            <person name="Fu T."/>
            <person name="Tang G.D."/>
            <person name="Zhang D."/>
            <person name="Sun W.H."/>
            <person name="Liu D.K."/>
            <person name="Li Y."/>
            <person name="Chen G.Z."/>
            <person name="Liu X.D."/>
            <person name="Liao X.Y."/>
            <person name="Jiang Y.T."/>
            <person name="Yu X."/>
            <person name="Hao Y."/>
            <person name="Huang J."/>
            <person name="Zhao X.W."/>
            <person name="Ke S."/>
            <person name="Chen Y.Y."/>
            <person name="Wu W.L."/>
            <person name="Hsu J.L."/>
            <person name="Lin Y.F."/>
            <person name="Huang M.D."/>
            <person name="Li C.Y."/>
            <person name="Huang L."/>
            <person name="Wang Z.W."/>
            <person name="Zhao X."/>
            <person name="Zhong W.Y."/>
            <person name="Peng D.H."/>
            <person name="Ahmad S."/>
            <person name="Lan S."/>
            <person name="Zhang J.S."/>
            <person name="Tsai W.C."/>
            <person name="Van de Peer Y."/>
            <person name="Liu Z.J."/>
        </authorList>
    </citation>
    <scope>NUCLEOTIDE SEQUENCE</scope>
    <source>
        <strain evidence="11">CP</strain>
    </source>
</reference>
<dbReference type="InterPro" id="IPR036426">
    <property type="entry name" value="Bulb-type_lectin_dom_sf"/>
</dbReference>
<evidence type="ECO:0000256" key="3">
    <source>
        <dbReference type="ARBA" id="ARBA00022729"/>
    </source>
</evidence>
<accession>A0AAV9C453</accession>
<keyword evidence="12" id="KW-1185">Reference proteome</keyword>
<evidence type="ECO:0000256" key="4">
    <source>
        <dbReference type="ARBA" id="ARBA00023157"/>
    </source>
</evidence>
<dbReference type="PROSITE" id="PS50026">
    <property type="entry name" value="EGF_3"/>
    <property type="match status" value="1"/>
</dbReference>
<evidence type="ECO:0000256" key="2">
    <source>
        <dbReference type="ARBA" id="ARBA00012513"/>
    </source>
</evidence>
<comment type="catalytic activity">
    <reaction evidence="5">
        <text>L-threonyl-[protein] + ATP = O-phospho-L-threonyl-[protein] + ADP + H(+)</text>
        <dbReference type="Rhea" id="RHEA:46608"/>
        <dbReference type="Rhea" id="RHEA-COMP:11060"/>
        <dbReference type="Rhea" id="RHEA-COMP:11605"/>
        <dbReference type="ChEBI" id="CHEBI:15378"/>
        <dbReference type="ChEBI" id="CHEBI:30013"/>
        <dbReference type="ChEBI" id="CHEBI:30616"/>
        <dbReference type="ChEBI" id="CHEBI:61977"/>
        <dbReference type="ChEBI" id="CHEBI:456216"/>
        <dbReference type="EC" id="2.7.11.1"/>
    </reaction>
</comment>
<keyword evidence="8" id="KW-1133">Transmembrane helix</keyword>
<keyword evidence="8" id="KW-0812">Transmembrane</keyword>
<dbReference type="InterPro" id="IPR003609">
    <property type="entry name" value="Pan_app"/>
</dbReference>
<evidence type="ECO:0000313" key="11">
    <source>
        <dbReference type="EMBL" id="KAK1283472.1"/>
    </source>
</evidence>
<evidence type="ECO:0000256" key="8">
    <source>
        <dbReference type="SAM" id="Phobius"/>
    </source>
</evidence>
<keyword evidence="7" id="KW-0245">EGF-like domain</keyword>
<evidence type="ECO:0000313" key="12">
    <source>
        <dbReference type="Proteomes" id="UP001180020"/>
    </source>
</evidence>
<sequence>MSQTQSLKDNQTLISAGQSFQLGFFSPGNSTNRYVGIWYYNISPLTVVWVANRDNPIKNSSSSRGVLTFGSNNNLVVLDGDNLLWLLDSGNLVVESSENTVLWQSFDNPSDTFLPGMKVGLDLLTGVNQFFNSWTSEDDPSTGKFSLGISSDRSPQIVIREGHNLHWRTGQWDGQLFTGIANMRPMYLYGFRLSDIEQEHKIYFDYTPINESVFVRFRLSWSGLDEFYYWDTVNAKWETAWAQPISDCEVYNKCGDYGTCRETDAPICTCLQGFVAKDLEGWGRGNWSSGCVRRTPLECERGGRGGDDGFLKLEGVKLLDTGNLVVKSSENTVLWQSFDHPIDTFLLGMEGVKYPEGGCMANVVDEGGCRKECMKNCMCKAYAYVMGIGCVAWVNDLVDIHHFPSGGNGVFLRLDGSETHHKKRRKVWLIILIFFAVSPLKVIFCFYHVKKCWKKKKS</sequence>
<dbReference type="Gene3D" id="2.90.10.10">
    <property type="entry name" value="Bulb-type lectin domain"/>
    <property type="match status" value="1"/>
</dbReference>
<dbReference type="InterPro" id="IPR035446">
    <property type="entry name" value="SLSG/EP1"/>
</dbReference>
<protein>
    <recommendedName>
        <fullName evidence="2">non-specific serine/threonine protein kinase</fullName>
        <ecNumber evidence="2">2.7.11.1</ecNumber>
    </recommendedName>
</protein>
<dbReference type="AlphaFoldDB" id="A0AAV9C453"/>
<dbReference type="Pfam" id="PF01453">
    <property type="entry name" value="B_lectin"/>
    <property type="match status" value="1"/>
</dbReference>
<keyword evidence="8" id="KW-0472">Membrane</keyword>
<reference evidence="11" key="2">
    <citation type="submission" date="2023-06" db="EMBL/GenBank/DDBJ databases">
        <authorList>
            <person name="Ma L."/>
            <person name="Liu K.-W."/>
            <person name="Li Z."/>
            <person name="Hsiao Y.-Y."/>
            <person name="Qi Y."/>
            <person name="Fu T."/>
            <person name="Tang G."/>
            <person name="Zhang D."/>
            <person name="Sun W.-H."/>
            <person name="Liu D.-K."/>
            <person name="Li Y."/>
            <person name="Chen G.-Z."/>
            <person name="Liu X.-D."/>
            <person name="Liao X.-Y."/>
            <person name="Jiang Y.-T."/>
            <person name="Yu X."/>
            <person name="Hao Y."/>
            <person name="Huang J."/>
            <person name="Zhao X.-W."/>
            <person name="Ke S."/>
            <person name="Chen Y.-Y."/>
            <person name="Wu W.-L."/>
            <person name="Hsu J.-L."/>
            <person name="Lin Y.-F."/>
            <person name="Huang M.-D."/>
            <person name="Li C.-Y."/>
            <person name="Huang L."/>
            <person name="Wang Z.-W."/>
            <person name="Zhao X."/>
            <person name="Zhong W.-Y."/>
            <person name="Peng D.-H."/>
            <person name="Ahmad S."/>
            <person name="Lan S."/>
            <person name="Zhang J.-S."/>
            <person name="Tsai W.-C."/>
            <person name="Van De Peer Y."/>
            <person name="Liu Z.-J."/>
        </authorList>
    </citation>
    <scope>NUCLEOTIDE SEQUENCE</scope>
    <source>
        <strain evidence="11">CP</strain>
        <tissue evidence="11">Leaves</tissue>
    </source>
</reference>
<feature type="domain" description="EGF-like" evidence="9">
    <location>
        <begin position="244"/>
        <end position="280"/>
    </location>
</feature>
<dbReference type="GO" id="GO:0004674">
    <property type="term" value="F:protein serine/threonine kinase activity"/>
    <property type="evidence" value="ECO:0007669"/>
    <property type="project" value="UniProtKB-EC"/>
</dbReference>
<dbReference type="SUPFAM" id="SSF51110">
    <property type="entry name" value="alpha-D-mannose-specific plant lectins"/>
    <property type="match status" value="2"/>
</dbReference>
<dbReference type="EC" id="2.7.11.1" evidence="2"/>
<comment type="function">
    <text evidence="1">Involved in sporophytic self-incompatibility system (the inability of flowering plants to achieve self-fertilization).</text>
</comment>
<dbReference type="SMART" id="SM00108">
    <property type="entry name" value="B_lectin"/>
    <property type="match status" value="1"/>
</dbReference>
<evidence type="ECO:0000256" key="1">
    <source>
        <dbReference type="ARBA" id="ARBA00003061"/>
    </source>
</evidence>
<dbReference type="GO" id="GO:0051707">
    <property type="term" value="P:response to other organism"/>
    <property type="evidence" value="ECO:0007669"/>
    <property type="project" value="UniProtKB-ARBA"/>
</dbReference>
<evidence type="ECO:0000259" key="10">
    <source>
        <dbReference type="PROSITE" id="PS50927"/>
    </source>
</evidence>
<evidence type="ECO:0000256" key="6">
    <source>
        <dbReference type="ARBA" id="ARBA00048679"/>
    </source>
</evidence>
<dbReference type="PANTHER" id="PTHR32444">
    <property type="entry name" value="BULB-TYPE LECTIN DOMAIN-CONTAINING PROTEIN"/>
    <property type="match status" value="1"/>
</dbReference>
<dbReference type="PIRSF" id="PIRSF002686">
    <property type="entry name" value="SLG"/>
    <property type="match status" value="1"/>
</dbReference>
<feature type="transmembrane region" description="Helical" evidence="8">
    <location>
        <begin position="427"/>
        <end position="449"/>
    </location>
</feature>
<dbReference type="PANTHER" id="PTHR32444:SF242">
    <property type="entry name" value="G-TYPE LECTIN S-RECEPTOR-LIKE SERINE_THREONINE-PROTEIN KINASE RKS1"/>
    <property type="match status" value="1"/>
</dbReference>
<name>A0AAV9C453_ACOCL</name>
<dbReference type="EMBL" id="JAUJYO010000021">
    <property type="protein sequence ID" value="KAK1283472.1"/>
    <property type="molecule type" value="Genomic_DNA"/>
</dbReference>
<keyword evidence="3" id="KW-0732">Signal</keyword>
<dbReference type="GO" id="GO:0048544">
    <property type="term" value="P:recognition of pollen"/>
    <property type="evidence" value="ECO:0007669"/>
    <property type="project" value="InterPro"/>
</dbReference>
<evidence type="ECO:0000256" key="7">
    <source>
        <dbReference type="PROSITE-ProRule" id="PRU00076"/>
    </source>
</evidence>
<gene>
    <name evidence="11" type="ORF">QJS10_CPB21g00775</name>
</gene>
<organism evidence="11 12">
    <name type="scientific">Acorus calamus</name>
    <name type="common">Sweet flag</name>
    <dbReference type="NCBI Taxonomy" id="4465"/>
    <lineage>
        <taxon>Eukaryota</taxon>
        <taxon>Viridiplantae</taxon>
        <taxon>Streptophyta</taxon>
        <taxon>Embryophyta</taxon>
        <taxon>Tracheophyta</taxon>
        <taxon>Spermatophyta</taxon>
        <taxon>Magnoliopsida</taxon>
        <taxon>Liliopsida</taxon>
        <taxon>Acoraceae</taxon>
        <taxon>Acorus</taxon>
    </lineage>
</organism>
<dbReference type="InterPro" id="IPR000858">
    <property type="entry name" value="S_locus_glycoprot_dom"/>
</dbReference>
<proteinExistence type="predicted"/>
<dbReference type="InterPro" id="IPR000742">
    <property type="entry name" value="EGF"/>
</dbReference>
<dbReference type="InterPro" id="IPR001480">
    <property type="entry name" value="Bulb-type_lectin_dom"/>
</dbReference>
<dbReference type="Pfam" id="PF08276">
    <property type="entry name" value="PAN_2"/>
    <property type="match status" value="1"/>
</dbReference>
<comment type="caution">
    <text evidence="11">The sequence shown here is derived from an EMBL/GenBank/DDBJ whole genome shotgun (WGS) entry which is preliminary data.</text>
</comment>
<feature type="domain" description="Bulb-type lectin" evidence="10">
    <location>
        <begin position="1"/>
        <end position="144"/>
    </location>
</feature>
<keyword evidence="4" id="KW-1015">Disulfide bond</keyword>
<evidence type="ECO:0000259" key="9">
    <source>
        <dbReference type="PROSITE" id="PS50026"/>
    </source>
</evidence>
<dbReference type="CDD" id="cd01098">
    <property type="entry name" value="PAN_AP_plant"/>
    <property type="match status" value="1"/>
</dbReference>
<comment type="caution">
    <text evidence="7">Lacks conserved residue(s) required for the propagation of feature annotation.</text>
</comment>
<evidence type="ECO:0000256" key="5">
    <source>
        <dbReference type="ARBA" id="ARBA00047899"/>
    </source>
</evidence>
<dbReference type="Proteomes" id="UP001180020">
    <property type="component" value="Unassembled WGS sequence"/>
</dbReference>
<dbReference type="Pfam" id="PF00954">
    <property type="entry name" value="S_locus_glycop"/>
    <property type="match status" value="1"/>
</dbReference>
<comment type="catalytic activity">
    <reaction evidence="6">
        <text>L-seryl-[protein] + ATP = O-phospho-L-seryl-[protein] + ADP + H(+)</text>
        <dbReference type="Rhea" id="RHEA:17989"/>
        <dbReference type="Rhea" id="RHEA-COMP:9863"/>
        <dbReference type="Rhea" id="RHEA-COMP:11604"/>
        <dbReference type="ChEBI" id="CHEBI:15378"/>
        <dbReference type="ChEBI" id="CHEBI:29999"/>
        <dbReference type="ChEBI" id="CHEBI:30616"/>
        <dbReference type="ChEBI" id="CHEBI:83421"/>
        <dbReference type="ChEBI" id="CHEBI:456216"/>
        <dbReference type="EC" id="2.7.11.1"/>
    </reaction>
</comment>